<feature type="region of interest" description="Disordered" evidence="4">
    <location>
        <begin position="225"/>
        <end position="261"/>
    </location>
</feature>
<dbReference type="PANTHER" id="PTHR21402:SF5">
    <property type="entry name" value="GAMETOCYTE SPECIFIC FACTOR 1"/>
    <property type="match status" value="1"/>
</dbReference>
<dbReference type="InterPro" id="IPR022776">
    <property type="entry name" value="TRM13/UPF0224_CHHC_Znf_dom"/>
</dbReference>
<keyword evidence="1" id="KW-0479">Metal-binding</keyword>
<evidence type="ECO:0000256" key="4">
    <source>
        <dbReference type="SAM" id="MobiDB-lite"/>
    </source>
</evidence>
<evidence type="ECO:0000313" key="6">
    <source>
        <dbReference type="EMBL" id="CAL4147871.1"/>
    </source>
</evidence>
<keyword evidence="7" id="KW-1185">Reference proteome</keyword>
<evidence type="ECO:0000313" key="7">
    <source>
        <dbReference type="Proteomes" id="UP001497623"/>
    </source>
</evidence>
<gene>
    <name evidence="6" type="ORF">MNOR_LOCUS30139</name>
</gene>
<reference evidence="6 7" key="1">
    <citation type="submission" date="2024-05" db="EMBL/GenBank/DDBJ databases">
        <authorList>
            <person name="Wallberg A."/>
        </authorList>
    </citation>
    <scope>NUCLEOTIDE SEQUENCE [LARGE SCALE GENOMIC DNA]</scope>
</reference>
<dbReference type="Proteomes" id="UP001497623">
    <property type="component" value="Unassembled WGS sequence"/>
</dbReference>
<dbReference type="AlphaFoldDB" id="A0AAV2S192"/>
<accession>A0AAV2S192</accession>
<evidence type="ECO:0000256" key="3">
    <source>
        <dbReference type="ARBA" id="ARBA00022833"/>
    </source>
</evidence>
<name>A0AAV2S192_MEGNR</name>
<keyword evidence="3" id="KW-0862">Zinc</keyword>
<evidence type="ECO:0000256" key="1">
    <source>
        <dbReference type="ARBA" id="ARBA00022723"/>
    </source>
</evidence>
<dbReference type="InterPro" id="IPR036236">
    <property type="entry name" value="Znf_C2H2_sf"/>
</dbReference>
<dbReference type="InterPro" id="IPR051591">
    <property type="entry name" value="UPF0224_FAM112_RNA_Proc"/>
</dbReference>
<keyword evidence="2" id="KW-0863">Zinc-finger</keyword>
<protein>
    <recommendedName>
        <fullName evidence="5">CHHC U11-48K-type domain-containing protein</fullName>
    </recommendedName>
</protein>
<organism evidence="6 7">
    <name type="scientific">Meganyctiphanes norvegica</name>
    <name type="common">Northern krill</name>
    <name type="synonym">Thysanopoda norvegica</name>
    <dbReference type="NCBI Taxonomy" id="48144"/>
    <lineage>
        <taxon>Eukaryota</taxon>
        <taxon>Metazoa</taxon>
        <taxon>Ecdysozoa</taxon>
        <taxon>Arthropoda</taxon>
        <taxon>Crustacea</taxon>
        <taxon>Multicrustacea</taxon>
        <taxon>Malacostraca</taxon>
        <taxon>Eumalacostraca</taxon>
        <taxon>Eucarida</taxon>
        <taxon>Euphausiacea</taxon>
        <taxon>Euphausiidae</taxon>
        <taxon>Meganyctiphanes</taxon>
    </lineage>
</organism>
<dbReference type="PROSITE" id="PS51800">
    <property type="entry name" value="ZF_CHHC_U11_48K"/>
    <property type="match status" value="2"/>
</dbReference>
<proteinExistence type="predicted"/>
<dbReference type="SUPFAM" id="SSF57667">
    <property type="entry name" value="beta-beta-alpha zinc fingers"/>
    <property type="match status" value="1"/>
</dbReference>
<comment type="caution">
    <text evidence="6">The sequence shown here is derived from an EMBL/GenBank/DDBJ whole genome shotgun (WGS) entry which is preliminary data.</text>
</comment>
<dbReference type="EMBL" id="CAXKWB010036285">
    <property type="protein sequence ID" value="CAL4147871.1"/>
    <property type="molecule type" value="Genomic_DNA"/>
</dbReference>
<dbReference type="Pfam" id="PF05253">
    <property type="entry name" value="zf-U11-48K"/>
    <property type="match status" value="2"/>
</dbReference>
<feature type="domain" description="CHHC U11-48K-type" evidence="5">
    <location>
        <begin position="9"/>
        <end position="36"/>
    </location>
</feature>
<feature type="compositionally biased region" description="Basic and acidic residues" evidence="4">
    <location>
        <begin position="225"/>
        <end position="249"/>
    </location>
</feature>
<dbReference type="PANTHER" id="PTHR21402">
    <property type="entry name" value="GAMETOCYTE SPECIFIC FACTOR 1-RELATED"/>
    <property type="match status" value="1"/>
</dbReference>
<evidence type="ECO:0000259" key="5">
    <source>
        <dbReference type="PROSITE" id="PS51800"/>
    </source>
</evidence>
<dbReference type="GO" id="GO:0008270">
    <property type="term" value="F:zinc ion binding"/>
    <property type="evidence" value="ECO:0007669"/>
    <property type="project" value="UniProtKB-KW"/>
</dbReference>
<sequence length="261" mass="30323">MDYRTTEKLVPCPFNESHQILPHRMALHIIKCRKNYPDVEMRTCQYNATHIIPVADYDEHMTKCPDKGFTERATFYRQELEKKQPSNNRKREALNVQDIKSGEENWDSDIVAVASYNPTENILKREIIRPPPPGLGKAGRRQWRELDAERIKRIREGKPIDDLAFPIPNAADKTLSEGSGTVLSGNAYKEAGNNERKLNEDNNEDVIDKQFIKQKRKLEKRLHEISKLEEKEGNLSDQEKTKVDSRPDVEEQLEELLQMKT</sequence>
<evidence type="ECO:0000256" key="2">
    <source>
        <dbReference type="ARBA" id="ARBA00022771"/>
    </source>
</evidence>
<feature type="domain" description="CHHC U11-48K-type" evidence="5">
    <location>
        <begin position="41"/>
        <end position="68"/>
    </location>
</feature>